<dbReference type="CDD" id="cd00303">
    <property type="entry name" value="retropepsin_like"/>
    <property type="match status" value="1"/>
</dbReference>
<dbReference type="InParanoid" id="A0A1Q3APC7"/>
<evidence type="ECO:0000313" key="1">
    <source>
        <dbReference type="EMBL" id="GAV57601.1"/>
    </source>
</evidence>
<dbReference type="AlphaFoldDB" id="A0A1Q3APC7"/>
<sequence length="495" mass="54995">KQAEKASNKKILDIFRKIEVNIPLLDAIQQIPKYAKFLKELCTNKRRLKGNERVSLSQNVSALIQPMPQKCQDPGTFSIPCTSGHSVFHDCMLDLGASINVMPESMYQSLSLGPLHTTGIIIQLANRSSVCPSGLVEDVLVRVGNLIFPADFYIMGMEGGSQCDTIIPGRPFLKTARTKIDVHSGTLSMEFGDSIVRFNIIDAMKHPREEHSVFCLDVINEVVDAVSIDFMTEYHKLSSFLDFDACGCTEIDECAICAEFSSLVFPDFTSALIDQPDCIDYYDSSCDSGLPVETIDDHNSVSEQLTAGKVSELFSADIVPTKLLPSIEQPPKLELKPLPDHLKYAFLEENDQLPVIVAKHLSPAQEDKLLALLKENKRAIGWTMTDIIGISPSTCLHRILLEEGAKPVRQPQRRLNPLILDVVKKEVTKLLQAGIIYPISDSQWVSPVHVVPKKSGVTVIAFSILLFKDGYPWNPNLGLIVFDYSSFLSIFLILF</sequence>
<dbReference type="OrthoDB" id="778454at2759"/>
<dbReference type="InterPro" id="IPR021109">
    <property type="entry name" value="Peptidase_aspartic_dom_sf"/>
</dbReference>
<dbReference type="SUPFAM" id="SSF56672">
    <property type="entry name" value="DNA/RNA polymerases"/>
    <property type="match status" value="1"/>
</dbReference>
<accession>A0A1Q3APC7</accession>
<gene>
    <name evidence="1" type="ORF">CFOL_v3_01138</name>
</gene>
<dbReference type="Proteomes" id="UP000187406">
    <property type="component" value="Unassembled WGS sequence"/>
</dbReference>
<name>A0A1Q3APC7_CEPFO</name>
<keyword evidence="2" id="KW-1185">Reference proteome</keyword>
<evidence type="ECO:0008006" key="3">
    <source>
        <dbReference type="Google" id="ProtNLM"/>
    </source>
</evidence>
<dbReference type="Gene3D" id="2.40.70.10">
    <property type="entry name" value="Acid Proteases"/>
    <property type="match status" value="1"/>
</dbReference>
<proteinExistence type="predicted"/>
<dbReference type="PANTHER" id="PTHR33067">
    <property type="entry name" value="RNA-DIRECTED DNA POLYMERASE-RELATED"/>
    <property type="match status" value="1"/>
</dbReference>
<reference evidence="2" key="1">
    <citation type="submission" date="2016-04" db="EMBL/GenBank/DDBJ databases">
        <title>Cephalotus genome sequencing.</title>
        <authorList>
            <person name="Fukushima K."/>
            <person name="Hasebe M."/>
            <person name="Fang X."/>
        </authorList>
    </citation>
    <scope>NUCLEOTIDE SEQUENCE [LARGE SCALE GENOMIC DNA]</scope>
    <source>
        <strain evidence="2">cv. St1</strain>
    </source>
</reference>
<dbReference type="PANTHER" id="PTHR33067:SF15">
    <property type="entry name" value="RNA-DIRECTED DNA POLYMERASE"/>
    <property type="match status" value="1"/>
</dbReference>
<evidence type="ECO:0000313" key="2">
    <source>
        <dbReference type="Proteomes" id="UP000187406"/>
    </source>
</evidence>
<dbReference type="Gene3D" id="3.10.10.10">
    <property type="entry name" value="HIV Type 1 Reverse Transcriptase, subunit A, domain 1"/>
    <property type="match status" value="1"/>
</dbReference>
<protein>
    <recommendedName>
        <fullName evidence="3">Gag-asp_proteas domain-containing protein</fullName>
    </recommendedName>
</protein>
<organism evidence="1 2">
    <name type="scientific">Cephalotus follicularis</name>
    <name type="common">Albany pitcher plant</name>
    <dbReference type="NCBI Taxonomy" id="3775"/>
    <lineage>
        <taxon>Eukaryota</taxon>
        <taxon>Viridiplantae</taxon>
        <taxon>Streptophyta</taxon>
        <taxon>Embryophyta</taxon>
        <taxon>Tracheophyta</taxon>
        <taxon>Spermatophyta</taxon>
        <taxon>Magnoliopsida</taxon>
        <taxon>eudicotyledons</taxon>
        <taxon>Gunneridae</taxon>
        <taxon>Pentapetalae</taxon>
        <taxon>rosids</taxon>
        <taxon>fabids</taxon>
        <taxon>Oxalidales</taxon>
        <taxon>Cephalotaceae</taxon>
        <taxon>Cephalotus</taxon>
    </lineage>
</organism>
<dbReference type="InterPro" id="IPR043502">
    <property type="entry name" value="DNA/RNA_pol_sf"/>
</dbReference>
<feature type="non-terminal residue" evidence="1">
    <location>
        <position position="1"/>
    </location>
</feature>
<dbReference type="EMBL" id="BDDD01000036">
    <property type="protein sequence ID" value="GAV57601.1"/>
    <property type="molecule type" value="Genomic_DNA"/>
</dbReference>
<comment type="caution">
    <text evidence="1">The sequence shown here is derived from an EMBL/GenBank/DDBJ whole genome shotgun (WGS) entry which is preliminary data.</text>
</comment>